<dbReference type="AlphaFoldDB" id="A0A1T4RXM5"/>
<dbReference type="Pfam" id="PF04241">
    <property type="entry name" value="DUF423"/>
    <property type="match status" value="1"/>
</dbReference>
<proteinExistence type="inferred from homology"/>
<evidence type="ECO:0000256" key="1">
    <source>
        <dbReference type="ARBA" id="ARBA00004141"/>
    </source>
</evidence>
<name>A0A1T4RXM5_VIBCI</name>
<comment type="subcellular location">
    <subcellularLocation>
        <location evidence="1">Membrane</location>
        <topology evidence="1">Multi-pass membrane protein</topology>
    </subcellularLocation>
</comment>
<feature type="transmembrane region" description="Helical" evidence="6">
    <location>
        <begin position="101"/>
        <end position="125"/>
    </location>
</feature>
<evidence type="ECO:0000256" key="6">
    <source>
        <dbReference type="SAM" id="Phobius"/>
    </source>
</evidence>
<feature type="transmembrane region" description="Helical" evidence="6">
    <location>
        <begin position="48"/>
        <end position="65"/>
    </location>
</feature>
<dbReference type="GO" id="GO:0005886">
    <property type="term" value="C:plasma membrane"/>
    <property type="evidence" value="ECO:0007669"/>
    <property type="project" value="TreeGrafter"/>
</dbReference>
<dbReference type="Proteomes" id="UP000190834">
    <property type="component" value="Unassembled WGS sequence"/>
</dbReference>
<accession>A0A1T4RXM5</accession>
<dbReference type="RefSeq" id="WP_078927230.1">
    <property type="nucleotide sequence ID" value="NZ_FUXB01000016.1"/>
</dbReference>
<evidence type="ECO:0000256" key="5">
    <source>
        <dbReference type="ARBA" id="ARBA00023136"/>
    </source>
</evidence>
<protein>
    <submittedName>
        <fullName evidence="7">Uncharacterized membrane protein YgdD, TMEM256/DUF423 family</fullName>
    </submittedName>
</protein>
<dbReference type="STRING" id="1123491.SAMN02745782_02875"/>
<feature type="transmembrane region" description="Helical" evidence="6">
    <location>
        <begin position="72"/>
        <end position="95"/>
    </location>
</feature>
<evidence type="ECO:0000313" key="7">
    <source>
        <dbReference type="EMBL" id="SKA20498.1"/>
    </source>
</evidence>
<evidence type="ECO:0000256" key="4">
    <source>
        <dbReference type="ARBA" id="ARBA00022989"/>
    </source>
</evidence>
<evidence type="ECO:0000256" key="3">
    <source>
        <dbReference type="ARBA" id="ARBA00022692"/>
    </source>
</evidence>
<sequence>MKSKSLLIFGGLFSGVAVALGAFAAHALKSQLSTYLLSVFQTGVNYQFIHGAALLICGVLLQFPLSEKARKYFSQAAICFIIGIFCFSGSLYALALTGVKWFGPITPLGGVLFLFGWGIFILAAMNMKEVKQ</sequence>
<keyword evidence="3 6" id="KW-0812">Transmembrane</keyword>
<dbReference type="OrthoDB" id="9802121at2"/>
<keyword evidence="4 6" id="KW-1133">Transmembrane helix</keyword>
<evidence type="ECO:0000256" key="2">
    <source>
        <dbReference type="ARBA" id="ARBA00009694"/>
    </source>
</evidence>
<dbReference type="EMBL" id="FUXB01000016">
    <property type="protein sequence ID" value="SKA20498.1"/>
    <property type="molecule type" value="Genomic_DNA"/>
</dbReference>
<reference evidence="8" key="1">
    <citation type="submission" date="2017-02" db="EMBL/GenBank/DDBJ databases">
        <authorList>
            <person name="Varghese N."/>
            <person name="Submissions S."/>
        </authorList>
    </citation>
    <scope>NUCLEOTIDE SEQUENCE [LARGE SCALE GENOMIC DNA]</scope>
    <source>
        <strain evidence="8">DSM 19608</strain>
    </source>
</reference>
<dbReference type="PANTHER" id="PTHR43461:SF1">
    <property type="entry name" value="TRANSMEMBRANE PROTEIN 256"/>
    <property type="match status" value="1"/>
</dbReference>
<dbReference type="PANTHER" id="PTHR43461">
    <property type="entry name" value="TRANSMEMBRANE PROTEIN 256"/>
    <property type="match status" value="1"/>
</dbReference>
<keyword evidence="8" id="KW-1185">Reference proteome</keyword>
<keyword evidence="5 6" id="KW-0472">Membrane</keyword>
<evidence type="ECO:0000313" key="8">
    <source>
        <dbReference type="Proteomes" id="UP000190834"/>
    </source>
</evidence>
<gene>
    <name evidence="7" type="ORF">SAMN02745782_02875</name>
</gene>
<dbReference type="GeneID" id="70584090"/>
<dbReference type="InterPro" id="IPR006696">
    <property type="entry name" value="DUF423"/>
</dbReference>
<organism evidence="7 8">
    <name type="scientific">Vibrio cincinnatiensis DSM 19608</name>
    <dbReference type="NCBI Taxonomy" id="1123491"/>
    <lineage>
        <taxon>Bacteria</taxon>
        <taxon>Pseudomonadati</taxon>
        <taxon>Pseudomonadota</taxon>
        <taxon>Gammaproteobacteria</taxon>
        <taxon>Vibrionales</taxon>
        <taxon>Vibrionaceae</taxon>
        <taxon>Vibrio</taxon>
    </lineage>
</organism>
<comment type="similarity">
    <text evidence="2">Belongs to the UPF0382 family.</text>
</comment>